<gene>
    <name evidence="2" type="ORF">VitviT2T_015214</name>
</gene>
<evidence type="ECO:0000313" key="2">
    <source>
        <dbReference type="EMBL" id="WJZ96537.1"/>
    </source>
</evidence>
<dbReference type="InterPro" id="IPR052929">
    <property type="entry name" value="RNase_H-like_EbsB-rel"/>
</dbReference>
<dbReference type="CDD" id="cd06222">
    <property type="entry name" value="RNase_H_like"/>
    <property type="match status" value="1"/>
</dbReference>
<proteinExistence type="predicted"/>
<sequence length="155" mass="16830">MLKCNVDAAIFSKHQTIGLGVILRNEFGSVVGCYSKVVNGVSSPKEAEALGLREAARWLLELRVSNVIVELDAKGVYDSFYSKALDRSEFGMLIQDCRSLFLDQNFTLCHVKRQANAAADALAKATSSFASPSFWRDAPPLFGAILASDVSISSH</sequence>
<dbReference type="PANTHER" id="PTHR47074">
    <property type="entry name" value="BNAC02G40300D PROTEIN"/>
    <property type="match status" value="1"/>
</dbReference>
<protein>
    <recommendedName>
        <fullName evidence="1">RNase H type-1 domain-containing protein</fullName>
    </recommendedName>
</protein>
<accession>A0ABY9CM39</accession>
<dbReference type="InterPro" id="IPR044730">
    <property type="entry name" value="RNase_H-like_dom_plant"/>
</dbReference>
<dbReference type="SUPFAM" id="SSF53098">
    <property type="entry name" value="Ribonuclease H-like"/>
    <property type="match status" value="1"/>
</dbReference>
<dbReference type="Pfam" id="PF13456">
    <property type="entry name" value="RVT_3"/>
    <property type="match status" value="1"/>
</dbReference>
<dbReference type="PANTHER" id="PTHR47074:SF54">
    <property type="entry name" value="RNASE H TYPE-1 DOMAIN-CONTAINING PROTEIN"/>
    <property type="match status" value="1"/>
</dbReference>
<dbReference type="Gene3D" id="3.30.420.10">
    <property type="entry name" value="Ribonuclease H-like superfamily/Ribonuclease H"/>
    <property type="match status" value="1"/>
</dbReference>
<feature type="domain" description="RNase H type-1" evidence="1">
    <location>
        <begin position="5"/>
        <end position="125"/>
    </location>
</feature>
<evidence type="ECO:0000259" key="1">
    <source>
        <dbReference type="Pfam" id="PF13456"/>
    </source>
</evidence>
<reference evidence="2 3" key="1">
    <citation type="journal article" date="2023" name="Hortic Res">
        <title>The complete reference genome for grapevine (Vitis vinifera L.) genetics and breeding.</title>
        <authorList>
            <person name="Shi X."/>
            <person name="Cao S."/>
            <person name="Wang X."/>
            <person name="Huang S."/>
            <person name="Wang Y."/>
            <person name="Liu Z."/>
            <person name="Liu W."/>
            <person name="Leng X."/>
            <person name="Peng Y."/>
            <person name="Wang N."/>
            <person name="Wang Y."/>
            <person name="Ma Z."/>
            <person name="Xu X."/>
            <person name="Zhang F."/>
            <person name="Xue H."/>
            <person name="Zhong H."/>
            <person name="Wang Y."/>
            <person name="Zhang K."/>
            <person name="Velt A."/>
            <person name="Avia K."/>
            <person name="Holtgrawe D."/>
            <person name="Grimplet J."/>
            <person name="Matus J.T."/>
            <person name="Ware D."/>
            <person name="Wu X."/>
            <person name="Wang H."/>
            <person name="Liu C."/>
            <person name="Fang Y."/>
            <person name="Rustenholz C."/>
            <person name="Cheng Z."/>
            <person name="Xiao H."/>
            <person name="Zhou Y."/>
        </authorList>
    </citation>
    <scope>NUCLEOTIDE SEQUENCE [LARGE SCALE GENOMIC DNA]</scope>
    <source>
        <strain evidence="3">cv. Pinot noir / PN40024</strain>
        <tissue evidence="2">Leaf</tissue>
    </source>
</reference>
<name>A0ABY9CM39_VITVI</name>
<dbReference type="Proteomes" id="UP001227230">
    <property type="component" value="Chromosome 10"/>
</dbReference>
<organism evidence="2 3">
    <name type="scientific">Vitis vinifera</name>
    <name type="common">Grape</name>
    <dbReference type="NCBI Taxonomy" id="29760"/>
    <lineage>
        <taxon>Eukaryota</taxon>
        <taxon>Viridiplantae</taxon>
        <taxon>Streptophyta</taxon>
        <taxon>Embryophyta</taxon>
        <taxon>Tracheophyta</taxon>
        <taxon>Spermatophyta</taxon>
        <taxon>Magnoliopsida</taxon>
        <taxon>eudicotyledons</taxon>
        <taxon>Gunneridae</taxon>
        <taxon>Pentapetalae</taxon>
        <taxon>rosids</taxon>
        <taxon>Vitales</taxon>
        <taxon>Vitaceae</taxon>
        <taxon>Viteae</taxon>
        <taxon>Vitis</taxon>
    </lineage>
</organism>
<keyword evidence="3" id="KW-1185">Reference proteome</keyword>
<dbReference type="InterPro" id="IPR036397">
    <property type="entry name" value="RNaseH_sf"/>
</dbReference>
<dbReference type="InterPro" id="IPR002156">
    <property type="entry name" value="RNaseH_domain"/>
</dbReference>
<dbReference type="InterPro" id="IPR012337">
    <property type="entry name" value="RNaseH-like_sf"/>
</dbReference>
<dbReference type="EMBL" id="CP126657">
    <property type="protein sequence ID" value="WJZ96537.1"/>
    <property type="molecule type" value="Genomic_DNA"/>
</dbReference>
<evidence type="ECO:0000313" key="3">
    <source>
        <dbReference type="Proteomes" id="UP001227230"/>
    </source>
</evidence>